<sequence>MPYIEVNVSRSLSNDEKEQIKTNLGAKISTLPNKSEARLMVQISDNCSLYFAGNECEGAFIDVRLYGHIELQYKKEYAEQIFDIMSDLGFKKEFVYLSYLEFENWGTNGSLK</sequence>
<dbReference type="InterPro" id="IPR001398">
    <property type="entry name" value="Macrophage_inhib_fac"/>
</dbReference>
<gene>
    <name evidence="1" type="ORF">H9746_09470</name>
</gene>
<evidence type="ECO:0008006" key="3">
    <source>
        <dbReference type="Google" id="ProtNLM"/>
    </source>
</evidence>
<evidence type="ECO:0000313" key="2">
    <source>
        <dbReference type="Proteomes" id="UP000886808"/>
    </source>
</evidence>
<dbReference type="Pfam" id="PF01187">
    <property type="entry name" value="MIF"/>
    <property type="match status" value="1"/>
</dbReference>
<reference evidence="1" key="1">
    <citation type="journal article" date="2021" name="PeerJ">
        <title>Extensive microbial diversity within the chicken gut microbiome revealed by metagenomics and culture.</title>
        <authorList>
            <person name="Gilroy R."/>
            <person name="Ravi A."/>
            <person name="Getino M."/>
            <person name="Pursley I."/>
            <person name="Horton D.L."/>
            <person name="Alikhan N.F."/>
            <person name="Baker D."/>
            <person name="Gharbi K."/>
            <person name="Hall N."/>
            <person name="Watson M."/>
            <person name="Adriaenssens E.M."/>
            <person name="Foster-Nyarko E."/>
            <person name="Jarju S."/>
            <person name="Secka A."/>
            <person name="Antonio M."/>
            <person name="Oren A."/>
            <person name="Chaudhuri R.R."/>
            <person name="La Ragione R."/>
            <person name="Hildebrand F."/>
            <person name="Pallen M.J."/>
        </authorList>
    </citation>
    <scope>NUCLEOTIDE SEQUENCE</scope>
    <source>
        <strain evidence="1">CHK193-4272</strain>
    </source>
</reference>
<reference evidence="1" key="2">
    <citation type="submission" date="2021-04" db="EMBL/GenBank/DDBJ databases">
        <authorList>
            <person name="Gilroy R."/>
        </authorList>
    </citation>
    <scope>NUCLEOTIDE SEQUENCE</scope>
    <source>
        <strain evidence="1">CHK193-4272</strain>
    </source>
</reference>
<evidence type="ECO:0000313" key="1">
    <source>
        <dbReference type="EMBL" id="HIV63047.1"/>
    </source>
</evidence>
<organism evidence="1 2">
    <name type="scientific">Candidatus Butyricicoccus avistercoris</name>
    <dbReference type="NCBI Taxonomy" id="2838518"/>
    <lineage>
        <taxon>Bacteria</taxon>
        <taxon>Bacillati</taxon>
        <taxon>Bacillota</taxon>
        <taxon>Clostridia</taxon>
        <taxon>Eubacteriales</taxon>
        <taxon>Butyricicoccaceae</taxon>
        <taxon>Butyricicoccus</taxon>
    </lineage>
</organism>
<dbReference type="AlphaFoldDB" id="A0A9D1PJC0"/>
<dbReference type="EMBL" id="DXIE01000057">
    <property type="protein sequence ID" value="HIV63047.1"/>
    <property type="molecule type" value="Genomic_DNA"/>
</dbReference>
<dbReference type="Proteomes" id="UP000886808">
    <property type="component" value="Unassembled WGS sequence"/>
</dbReference>
<dbReference type="InterPro" id="IPR014347">
    <property type="entry name" value="Tautomerase/MIF_sf"/>
</dbReference>
<accession>A0A9D1PJC0</accession>
<proteinExistence type="predicted"/>
<dbReference type="Gene3D" id="3.30.429.10">
    <property type="entry name" value="Macrophage Migration Inhibitory Factor"/>
    <property type="match status" value="1"/>
</dbReference>
<name>A0A9D1PJC0_9FIRM</name>
<dbReference type="SUPFAM" id="SSF55331">
    <property type="entry name" value="Tautomerase/MIF"/>
    <property type="match status" value="1"/>
</dbReference>
<comment type="caution">
    <text evidence="1">The sequence shown here is derived from an EMBL/GenBank/DDBJ whole genome shotgun (WGS) entry which is preliminary data.</text>
</comment>
<protein>
    <recommendedName>
        <fullName evidence="3">Macrophage migration inhibitory factor (MIF)</fullName>
    </recommendedName>
</protein>